<evidence type="ECO:0000256" key="1">
    <source>
        <dbReference type="ARBA" id="ARBA00022741"/>
    </source>
</evidence>
<feature type="domain" description="HRDC" evidence="6">
    <location>
        <begin position="400"/>
        <end position="474"/>
    </location>
</feature>
<dbReference type="InterPro" id="IPR044876">
    <property type="entry name" value="HRDC_dom_sf"/>
</dbReference>
<dbReference type="PANTHER" id="PTHR11070">
    <property type="entry name" value="UVRD / RECB / PCRA DNA HELICASE FAMILY MEMBER"/>
    <property type="match status" value="1"/>
</dbReference>
<evidence type="ECO:0000256" key="5">
    <source>
        <dbReference type="SAM" id="MobiDB-lite"/>
    </source>
</evidence>
<dbReference type="PANTHER" id="PTHR11070:SF2">
    <property type="entry name" value="ATP-DEPENDENT DNA HELICASE SRS2"/>
    <property type="match status" value="1"/>
</dbReference>
<protein>
    <submittedName>
        <fullName evidence="8">Uncharacterized protein</fullName>
    </submittedName>
</protein>
<dbReference type="SMART" id="SM00341">
    <property type="entry name" value="HRDC"/>
    <property type="match status" value="2"/>
</dbReference>
<evidence type="ECO:0000313" key="8">
    <source>
        <dbReference type="EMBL" id="SUZ79266.1"/>
    </source>
</evidence>
<keyword evidence="4" id="KW-0067">ATP-binding</keyword>
<dbReference type="PROSITE" id="PS51217">
    <property type="entry name" value="UVRD_HELICASE_CTER"/>
    <property type="match status" value="1"/>
</dbReference>
<evidence type="ECO:0000259" key="6">
    <source>
        <dbReference type="PROSITE" id="PS50967"/>
    </source>
</evidence>
<dbReference type="InterPro" id="IPR010997">
    <property type="entry name" value="HRDC-like_sf"/>
</dbReference>
<dbReference type="EMBL" id="UINC01001381">
    <property type="protein sequence ID" value="SUZ79266.1"/>
    <property type="molecule type" value="Genomic_DNA"/>
</dbReference>
<feature type="non-terminal residue" evidence="8">
    <location>
        <position position="1"/>
    </location>
</feature>
<dbReference type="GO" id="GO:0016787">
    <property type="term" value="F:hydrolase activity"/>
    <property type="evidence" value="ECO:0007669"/>
    <property type="project" value="UniProtKB-KW"/>
</dbReference>
<gene>
    <name evidence="8" type="ORF">METZ01_LOCUS32120</name>
</gene>
<dbReference type="GO" id="GO:0003677">
    <property type="term" value="F:DNA binding"/>
    <property type="evidence" value="ECO:0007669"/>
    <property type="project" value="InterPro"/>
</dbReference>
<dbReference type="InterPro" id="IPR000212">
    <property type="entry name" value="DNA_helicase_UvrD/REP"/>
</dbReference>
<feature type="domain" description="UvrD-like helicase C-terminal" evidence="7">
    <location>
        <begin position="1"/>
        <end position="245"/>
    </location>
</feature>
<accession>A0A381QIW6</accession>
<feature type="domain" description="HRDC" evidence="6">
    <location>
        <begin position="304"/>
        <end position="384"/>
    </location>
</feature>
<dbReference type="Gene3D" id="1.10.486.10">
    <property type="entry name" value="PCRA, domain 4"/>
    <property type="match status" value="1"/>
</dbReference>
<dbReference type="InterPro" id="IPR014017">
    <property type="entry name" value="DNA_helicase_UvrD-like_C"/>
</dbReference>
<dbReference type="PROSITE" id="PS50967">
    <property type="entry name" value="HRDC"/>
    <property type="match status" value="2"/>
</dbReference>
<evidence type="ECO:0000256" key="3">
    <source>
        <dbReference type="ARBA" id="ARBA00022806"/>
    </source>
</evidence>
<proteinExistence type="predicted"/>
<dbReference type="GO" id="GO:0000725">
    <property type="term" value="P:recombinational repair"/>
    <property type="evidence" value="ECO:0007669"/>
    <property type="project" value="TreeGrafter"/>
</dbReference>
<name>A0A381QIW6_9ZZZZ</name>
<dbReference type="AlphaFoldDB" id="A0A381QIW6"/>
<evidence type="ECO:0000256" key="2">
    <source>
        <dbReference type="ARBA" id="ARBA00022801"/>
    </source>
</evidence>
<sequence length="474" mass="50587">QNYRSTPQILRTAAAVLVGQDPMLADRDPGPDPVIEQYADHEAEAAGVARRIRDVRGPDGRWSDHAILVRTNAQVEPMVAALRAAAIPARTRAGSGLLDRADVKAQLASLGGSDQPLADRMADLRTFQDPAQPGDGSEDAPGGGTDRELAFAELHRMADEFLALDPGGTGRGFLAWARSQGREMADEAADAVDVSSFHAAKGLEWPNVHVAGLEHGLVPIAHARDTEARSEERRLLYMALSRAEDRLFCTWAAQRTFGTRTSTRQPSMWLPDLEAAIAGLDRPVGRAEGARRVAAIRRQATRATLPDHPVVAALREHRSTAARAADVPPYVVFNDATLVDLIARWPTTISELLEVSGIGPTKADRHGTAILDILAAHERPDQATGPVAAATESFDPDAADGSGGPVHGALRAWRAEVSRAAGIPAYRVFNNRTLDALVELRPGDLVELLDVPGIGRKTLDAYGEAILAAMADAG</sequence>
<dbReference type="InterPro" id="IPR002121">
    <property type="entry name" value="HRDC_dom"/>
</dbReference>
<dbReference type="SUPFAM" id="SSF47819">
    <property type="entry name" value="HRDC-like"/>
    <property type="match status" value="2"/>
</dbReference>
<dbReference type="InterPro" id="IPR027417">
    <property type="entry name" value="P-loop_NTPase"/>
</dbReference>
<dbReference type="GO" id="GO:0043138">
    <property type="term" value="F:3'-5' DNA helicase activity"/>
    <property type="evidence" value="ECO:0007669"/>
    <property type="project" value="TreeGrafter"/>
</dbReference>
<keyword evidence="2" id="KW-0378">Hydrolase</keyword>
<dbReference type="GO" id="GO:0005524">
    <property type="term" value="F:ATP binding"/>
    <property type="evidence" value="ECO:0007669"/>
    <property type="project" value="UniProtKB-KW"/>
</dbReference>
<dbReference type="Pfam" id="PF00570">
    <property type="entry name" value="HRDC"/>
    <property type="match status" value="2"/>
</dbReference>
<dbReference type="Gene3D" id="1.10.150.80">
    <property type="entry name" value="HRDC domain"/>
    <property type="match status" value="2"/>
</dbReference>
<keyword evidence="3" id="KW-0347">Helicase</keyword>
<dbReference type="Pfam" id="PF13361">
    <property type="entry name" value="UvrD_C"/>
    <property type="match status" value="2"/>
</dbReference>
<feature type="region of interest" description="Disordered" evidence="5">
    <location>
        <begin position="127"/>
        <end position="146"/>
    </location>
</feature>
<dbReference type="SUPFAM" id="SSF52540">
    <property type="entry name" value="P-loop containing nucleoside triphosphate hydrolases"/>
    <property type="match status" value="1"/>
</dbReference>
<keyword evidence="1" id="KW-0547">Nucleotide-binding</keyword>
<organism evidence="8">
    <name type="scientific">marine metagenome</name>
    <dbReference type="NCBI Taxonomy" id="408172"/>
    <lineage>
        <taxon>unclassified sequences</taxon>
        <taxon>metagenomes</taxon>
        <taxon>ecological metagenomes</taxon>
    </lineage>
</organism>
<reference evidence="8" key="1">
    <citation type="submission" date="2018-05" db="EMBL/GenBank/DDBJ databases">
        <authorList>
            <person name="Lanie J.A."/>
            <person name="Ng W.-L."/>
            <person name="Kazmierczak K.M."/>
            <person name="Andrzejewski T.M."/>
            <person name="Davidsen T.M."/>
            <person name="Wayne K.J."/>
            <person name="Tettelin H."/>
            <person name="Glass J.I."/>
            <person name="Rusch D."/>
            <person name="Podicherti R."/>
            <person name="Tsui H.-C.T."/>
            <person name="Winkler M.E."/>
        </authorList>
    </citation>
    <scope>NUCLEOTIDE SEQUENCE</scope>
</reference>
<dbReference type="Gene3D" id="3.40.50.300">
    <property type="entry name" value="P-loop containing nucleotide triphosphate hydrolases"/>
    <property type="match status" value="2"/>
</dbReference>
<evidence type="ECO:0000256" key="4">
    <source>
        <dbReference type="ARBA" id="ARBA00022840"/>
    </source>
</evidence>
<evidence type="ECO:0000259" key="7">
    <source>
        <dbReference type="PROSITE" id="PS51217"/>
    </source>
</evidence>